<dbReference type="PROSITE" id="PS51257">
    <property type="entry name" value="PROKAR_LIPOPROTEIN"/>
    <property type="match status" value="1"/>
</dbReference>
<gene>
    <name evidence="4" type="ORF">THAPSDRAFT_5380</name>
</gene>
<dbReference type="InterPro" id="IPR009472">
    <property type="entry name" value="Tab2-like"/>
</dbReference>
<feature type="signal peptide" evidence="1">
    <location>
        <begin position="1"/>
        <end position="31"/>
    </location>
</feature>
<dbReference type="PANTHER" id="PTHR34556:SF2">
    <property type="entry name" value="PROTEIN TAB2 HOMOLOG, CHLOROPLASTIC"/>
    <property type="match status" value="1"/>
</dbReference>
<evidence type="ECO:0000259" key="2">
    <source>
        <dbReference type="Pfam" id="PF06485"/>
    </source>
</evidence>
<evidence type="ECO:0000256" key="1">
    <source>
        <dbReference type="SAM" id="SignalP"/>
    </source>
</evidence>
<sequence>MNLFNRSPLTPTVCIWFIALVIACTLNSSRAFTSPSSSTVGRTSNNLVGTTSLSSSTLISNSAINDVEETTNWDKVSEEWELDCYSRPVLVDGKKKLWEILMTDSSGNMKVCRALPSNKVNSREVRRVVEEIIDESEVKPSTIRFFRGAMFNMINIALSEIDVIAKPSRCTFALAQWIEDRNRDVYPKMEGYRATMSGIGGIGGTFLDIRTAVKLPDALRGEKYAFVGLPLAEFLPGGGIDNNNIGVGRLCPVDSTLAADSFVQGVVILTPRAKALASWLAGTEVAGLKADLRKRELVMETDIDNQYLMAKLNDDQRREAAVYEEGKDALNGLHFISVQKDEDDDPAGFWLLREIPESL</sequence>
<keyword evidence="5" id="KW-1185">Reference proteome</keyword>
<proteinExistence type="predicted"/>
<dbReference type="InParanoid" id="B8C2R8"/>
<keyword evidence="1" id="KW-0732">Signal</keyword>
<dbReference type="OMA" id="FFRRQMN"/>
<dbReference type="KEGG" id="tps:THAPSDRAFT_5380"/>
<dbReference type="InterPro" id="IPR046761">
    <property type="entry name" value="Tab2-like_C"/>
</dbReference>
<feature type="chain" id="PRO_5002868958" evidence="1">
    <location>
        <begin position="32"/>
        <end position="359"/>
    </location>
</feature>
<dbReference type="eggNOG" id="ENOG502QVJR">
    <property type="taxonomic scope" value="Eukaryota"/>
</dbReference>
<feature type="domain" description="RNA-binding protein Tab2/Atab2 C-terminal" evidence="3">
    <location>
        <begin position="207"/>
        <end position="353"/>
    </location>
</feature>
<dbReference type="Proteomes" id="UP000001449">
    <property type="component" value="Chromosome 5"/>
</dbReference>
<dbReference type="GeneID" id="7449639"/>
<protein>
    <submittedName>
        <fullName evidence="4">Uncharacterized protein</fullName>
    </submittedName>
</protein>
<reference evidence="4 5" key="1">
    <citation type="journal article" date="2004" name="Science">
        <title>The genome of the diatom Thalassiosira pseudonana: ecology, evolution, and metabolism.</title>
        <authorList>
            <person name="Armbrust E.V."/>
            <person name="Berges J.A."/>
            <person name="Bowler C."/>
            <person name="Green B.R."/>
            <person name="Martinez D."/>
            <person name="Putnam N.H."/>
            <person name="Zhou S."/>
            <person name="Allen A.E."/>
            <person name="Apt K.E."/>
            <person name="Bechner M."/>
            <person name="Brzezinski M.A."/>
            <person name="Chaal B.K."/>
            <person name="Chiovitti A."/>
            <person name="Davis A.K."/>
            <person name="Demarest M.S."/>
            <person name="Detter J.C."/>
            <person name="Glavina T."/>
            <person name="Goodstein D."/>
            <person name="Hadi M.Z."/>
            <person name="Hellsten U."/>
            <person name="Hildebrand M."/>
            <person name="Jenkins B.D."/>
            <person name="Jurka J."/>
            <person name="Kapitonov V.V."/>
            <person name="Kroger N."/>
            <person name="Lau W.W."/>
            <person name="Lane T.W."/>
            <person name="Larimer F.W."/>
            <person name="Lippmeier J.C."/>
            <person name="Lucas S."/>
            <person name="Medina M."/>
            <person name="Montsant A."/>
            <person name="Obornik M."/>
            <person name="Parker M.S."/>
            <person name="Palenik B."/>
            <person name="Pazour G.J."/>
            <person name="Richardson P.M."/>
            <person name="Rynearson T.A."/>
            <person name="Saito M.A."/>
            <person name="Schwartz D.C."/>
            <person name="Thamatrakoln K."/>
            <person name="Valentin K."/>
            <person name="Vardi A."/>
            <person name="Wilkerson F.P."/>
            <person name="Rokhsar D.S."/>
        </authorList>
    </citation>
    <scope>NUCLEOTIDE SEQUENCE [LARGE SCALE GENOMIC DNA]</scope>
    <source>
        <strain evidence="4 5">CCMP1335</strain>
    </source>
</reference>
<dbReference type="HOGENOM" id="CLU_058545_0_0_1"/>
<dbReference type="InterPro" id="IPR046760">
    <property type="entry name" value="Tab2-like_N"/>
</dbReference>
<accession>B8C2R8</accession>
<dbReference type="AlphaFoldDB" id="B8C2R8"/>
<dbReference type="RefSeq" id="XP_002290681.1">
    <property type="nucleotide sequence ID" value="XM_002290645.1"/>
</dbReference>
<dbReference type="EMBL" id="CM000642">
    <property type="protein sequence ID" value="EED92433.1"/>
    <property type="molecule type" value="Genomic_DNA"/>
</dbReference>
<dbReference type="Pfam" id="PF20429">
    <property type="entry name" value="Tab2-like_C"/>
    <property type="match status" value="1"/>
</dbReference>
<dbReference type="PaxDb" id="35128-Thaps5380"/>
<dbReference type="GO" id="GO:0003723">
    <property type="term" value="F:RNA binding"/>
    <property type="evidence" value="ECO:0007669"/>
    <property type="project" value="InterPro"/>
</dbReference>
<name>B8C2R8_THAPS</name>
<evidence type="ECO:0000313" key="5">
    <source>
        <dbReference type="Proteomes" id="UP000001449"/>
    </source>
</evidence>
<reference evidence="4 5" key="2">
    <citation type="journal article" date="2008" name="Nature">
        <title>The Phaeodactylum genome reveals the evolutionary history of diatom genomes.</title>
        <authorList>
            <person name="Bowler C."/>
            <person name="Allen A.E."/>
            <person name="Badger J.H."/>
            <person name="Grimwood J."/>
            <person name="Jabbari K."/>
            <person name="Kuo A."/>
            <person name="Maheswari U."/>
            <person name="Martens C."/>
            <person name="Maumus F."/>
            <person name="Otillar R.P."/>
            <person name="Rayko E."/>
            <person name="Salamov A."/>
            <person name="Vandepoele K."/>
            <person name="Beszteri B."/>
            <person name="Gruber A."/>
            <person name="Heijde M."/>
            <person name="Katinka M."/>
            <person name="Mock T."/>
            <person name="Valentin K."/>
            <person name="Verret F."/>
            <person name="Berges J.A."/>
            <person name="Brownlee C."/>
            <person name="Cadoret J.P."/>
            <person name="Chiovitti A."/>
            <person name="Choi C.J."/>
            <person name="Coesel S."/>
            <person name="De Martino A."/>
            <person name="Detter J.C."/>
            <person name="Durkin C."/>
            <person name="Falciatore A."/>
            <person name="Fournet J."/>
            <person name="Haruta M."/>
            <person name="Huysman M.J."/>
            <person name="Jenkins B.D."/>
            <person name="Jiroutova K."/>
            <person name="Jorgensen R.E."/>
            <person name="Joubert Y."/>
            <person name="Kaplan A."/>
            <person name="Kroger N."/>
            <person name="Kroth P.G."/>
            <person name="La Roche J."/>
            <person name="Lindquist E."/>
            <person name="Lommer M."/>
            <person name="Martin-Jezequel V."/>
            <person name="Lopez P.J."/>
            <person name="Lucas S."/>
            <person name="Mangogna M."/>
            <person name="McGinnis K."/>
            <person name="Medlin L.K."/>
            <person name="Montsant A."/>
            <person name="Oudot-Le Secq M.P."/>
            <person name="Napoli C."/>
            <person name="Obornik M."/>
            <person name="Parker M.S."/>
            <person name="Petit J.L."/>
            <person name="Porcel B.M."/>
            <person name="Poulsen N."/>
            <person name="Robison M."/>
            <person name="Rychlewski L."/>
            <person name="Rynearson T.A."/>
            <person name="Schmutz J."/>
            <person name="Shapiro H."/>
            <person name="Siaut M."/>
            <person name="Stanley M."/>
            <person name="Sussman M.R."/>
            <person name="Taylor A.R."/>
            <person name="Vardi A."/>
            <person name="von Dassow P."/>
            <person name="Vyverman W."/>
            <person name="Willis A."/>
            <person name="Wyrwicz L.S."/>
            <person name="Rokhsar D.S."/>
            <person name="Weissenbach J."/>
            <person name="Armbrust E.V."/>
            <person name="Green B.R."/>
            <person name="Van de Peer Y."/>
            <person name="Grigoriev I.V."/>
        </authorList>
    </citation>
    <scope>NUCLEOTIDE SEQUENCE [LARGE SCALE GENOMIC DNA]</scope>
    <source>
        <strain evidence="4 5">CCMP1335</strain>
    </source>
</reference>
<evidence type="ECO:0000313" key="4">
    <source>
        <dbReference type="EMBL" id="EED92433.1"/>
    </source>
</evidence>
<organism evidence="4 5">
    <name type="scientific">Thalassiosira pseudonana</name>
    <name type="common">Marine diatom</name>
    <name type="synonym">Cyclotella nana</name>
    <dbReference type="NCBI Taxonomy" id="35128"/>
    <lineage>
        <taxon>Eukaryota</taxon>
        <taxon>Sar</taxon>
        <taxon>Stramenopiles</taxon>
        <taxon>Ochrophyta</taxon>
        <taxon>Bacillariophyta</taxon>
        <taxon>Coscinodiscophyceae</taxon>
        <taxon>Thalassiosirophycidae</taxon>
        <taxon>Thalassiosirales</taxon>
        <taxon>Thalassiosiraceae</taxon>
        <taxon>Thalassiosira</taxon>
    </lineage>
</organism>
<dbReference type="PANTHER" id="PTHR34556">
    <property type="match status" value="1"/>
</dbReference>
<feature type="domain" description="RNA-binding protein Tab2-like N-terminal" evidence="2">
    <location>
        <begin position="80"/>
        <end position="181"/>
    </location>
</feature>
<dbReference type="STRING" id="35128.B8C2R8"/>
<evidence type="ECO:0000259" key="3">
    <source>
        <dbReference type="Pfam" id="PF20429"/>
    </source>
</evidence>
<dbReference type="Pfam" id="PF06485">
    <property type="entry name" value="Tab2-like_N"/>
    <property type="match status" value="1"/>
</dbReference>